<proteinExistence type="predicted"/>
<dbReference type="Gramene" id="KCW65001">
    <property type="protein sequence ID" value="KCW65001"/>
    <property type="gene ID" value="EUGRSUZ_G02540"/>
</dbReference>
<organism evidence="2">
    <name type="scientific">Eucalyptus grandis</name>
    <name type="common">Flooded gum</name>
    <dbReference type="NCBI Taxonomy" id="71139"/>
    <lineage>
        <taxon>Eukaryota</taxon>
        <taxon>Viridiplantae</taxon>
        <taxon>Streptophyta</taxon>
        <taxon>Embryophyta</taxon>
        <taxon>Tracheophyta</taxon>
        <taxon>Spermatophyta</taxon>
        <taxon>Magnoliopsida</taxon>
        <taxon>eudicotyledons</taxon>
        <taxon>Gunneridae</taxon>
        <taxon>Pentapetalae</taxon>
        <taxon>rosids</taxon>
        <taxon>malvids</taxon>
        <taxon>Myrtales</taxon>
        <taxon>Myrtaceae</taxon>
        <taxon>Myrtoideae</taxon>
        <taxon>Eucalypteae</taxon>
        <taxon>Eucalyptus</taxon>
    </lineage>
</organism>
<dbReference type="AlphaFoldDB" id="A0A059BGL1"/>
<feature type="chain" id="PRO_5001574293" evidence="1">
    <location>
        <begin position="24"/>
        <end position="73"/>
    </location>
</feature>
<dbReference type="InParanoid" id="A0A059BGL1"/>
<evidence type="ECO:0000313" key="2">
    <source>
        <dbReference type="EMBL" id="KCW65001.1"/>
    </source>
</evidence>
<evidence type="ECO:0000256" key="1">
    <source>
        <dbReference type="SAM" id="SignalP"/>
    </source>
</evidence>
<feature type="signal peptide" evidence="1">
    <location>
        <begin position="1"/>
        <end position="23"/>
    </location>
</feature>
<accession>A0A059BGL1</accession>
<dbReference type="EMBL" id="KK198759">
    <property type="protein sequence ID" value="KCW65001.1"/>
    <property type="molecule type" value="Genomic_DNA"/>
</dbReference>
<sequence>MKEGSSMICQNGIIILLLKRVAGHQLKLIWWQLSDQSHDMTIICSNSYICMNTVLFYLQKPLVYKYKVTTKTH</sequence>
<gene>
    <name evidence="2" type="ORF">EUGRSUZ_G02540</name>
</gene>
<protein>
    <submittedName>
        <fullName evidence="2">Uncharacterized protein</fullName>
    </submittedName>
</protein>
<keyword evidence="1" id="KW-0732">Signal</keyword>
<reference evidence="2" key="1">
    <citation type="submission" date="2013-07" db="EMBL/GenBank/DDBJ databases">
        <title>The genome of Eucalyptus grandis.</title>
        <authorList>
            <person name="Schmutz J."/>
            <person name="Hayes R."/>
            <person name="Myburg A."/>
            <person name="Tuskan G."/>
            <person name="Grattapaglia D."/>
            <person name="Rokhsar D.S."/>
        </authorList>
    </citation>
    <scope>NUCLEOTIDE SEQUENCE</scope>
    <source>
        <tissue evidence="2">Leaf extractions</tissue>
    </source>
</reference>
<name>A0A059BGL1_EUCGR</name>